<dbReference type="InterPro" id="IPR036779">
    <property type="entry name" value="LysM_dom_sf"/>
</dbReference>
<feature type="domain" description="LysM" evidence="2">
    <location>
        <begin position="115"/>
        <end position="163"/>
    </location>
</feature>
<dbReference type="PROSITE" id="PS51782">
    <property type="entry name" value="LYSM"/>
    <property type="match status" value="2"/>
</dbReference>
<dbReference type="InterPro" id="IPR050570">
    <property type="entry name" value="Cell_wall_metabolism_enzyme"/>
</dbReference>
<dbReference type="InterPro" id="IPR016047">
    <property type="entry name" value="M23ase_b-sheet_dom"/>
</dbReference>
<dbReference type="SUPFAM" id="SSF54106">
    <property type="entry name" value="LysM domain"/>
    <property type="match status" value="2"/>
</dbReference>
<dbReference type="InterPro" id="IPR011055">
    <property type="entry name" value="Dup_hybrid_motif"/>
</dbReference>
<dbReference type="Gene3D" id="3.10.350.10">
    <property type="entry name" value="LysM domain"/>
    <property type="match status" value="2"/>
</dbReference>
<dbReference type="PANTHER" id="PTHR21666">
    <property type="entry name" value="PEPTIDASE-RELATED"/>
    <property type="match status" value="1"/>
</dbReference>
<proteinExistence type="predicted"/>
<gene>
    <name evidence="3" type="ORF">S01H1_06809</name>
</gene>
<sequence length="312" mass="33915">RFRRGAYVRPFLHTFLSILFVLGFVLAPMIKEALPVSGSSNEAVLGFGGSSLTTQVSVKPRDSVVTYVVASGDTLSTIAQKFDISIDTIRWQNDLKSVDDIKPGQKLEIPPVTGMVHKVKRGETIYSVAKKYKVDAQGIVNWPFNTFTNDETFALAVGQLLVVPDGVKPQEKLWQKPTYVARKTPDAGSVSAVGAFVWPTAGSITQYFRWYHPAIDIANKAAPSVLAADAGKIIVAGWPDGRGYGNRILIDHGNGYQTLYAHLSSVYVSVGQTVNRGASIGRMGSTGRSTGIHLHFEIHKNGIAQNPLVYLK</sequence>
<keyword evidence="1" id="KW-0472">Membrane</keyword>
<accession>X0SRM2</accession>
<comment type="caution">
    <text evidence="3">The sequence shown here is derived from an EMBL/GenBank/DDBJ whole genome shotgun (WGS) entry which is preliminary data.</text>
</comment>
<dbReference type="EMBL" id="BARS01003511">
    <property type="protein sequence ID" value="GAF83729.1"/>
    <property type="molecule type" value="Genomic_DNA"/>
</dbReference>
<evidence type="ECO:0000313" key="3">
    <source>
        <dbReference type="EMBL" id="GAF83729.1"/>
    </source>
</evidence>
<reference evidence="3" key="1">
    <citation type="journal article" date="2014" name="Front. Microbiol.">
        <title>High frequency of phylogenetically diverse reductive dehalogenase-homologous genes in deep subseafloor sedimentary metagenomes.</title>
        <authorList>
            <person name="Kawai M."/>
            <person name="Futagami T."/>
            <person name="Toyoda A."/>
            <person name="Takaki Y."/>
            <person name="Nishi S."/>
            <person name="Hori S."/>
            <person name="Arai W."/>
            <person name="Tsubouchi T."/>
            <person name="Morono Y."/>
            <person name="Uchiyama I."/>
            <person name="Ito T."/>
            <person name="Fujiyama A."/>
            <person name="Inagaki F."/>
            <person name="Takami H."/>
        </authorList>
    </citation>
    <scope>NUCLEOTIDE SEQUENCE</scope>
    <source>
        <strain evidence="3">Expedition CK06-06</strain>
    </source>
</reference>
<dbReference type="SMART" id="SM00257">
    <property type="entry name" value="LysM"/>
    <property type="match status" value="2"/>
</dbReference>
<dbReference type="CDD" id="cd00118">
    <property type="entry name" value="LysM"/>
    <property type="match status" value="2"/>
</dbReference>
<dbReference type="AlphaFoldDB" id="X0SRM2"/>
<evidence type="ECO:0000256" key="1">
    <source>
        <dbReference type="SAM" id="Phobius"/>
    </source>
</evidence>
<dbReference type="Pfam" id="PF01476">
    <property type="entry name" value="LysM"/>
    <property type="match status" value="2"/>
</dbReference>
<feature type="transmembrane region" description="Helical" evidence="1">
    <location>
        <begin position="12"/>
        <end position="30"/>
    </location>
</feature>
<keyword evidence="1" id="KW-0812">Transmembrane</keyword>
<evidence type="ECO:0000259" key="2">
    <source>
        <dbReference type="PROSITE" id="PS51782"/>
    </source>
</evidence>
<dbReference type="SUPFAM" id="SSF51261">
    <property type="entry name" value="Duplicated hybrid motif"/>
    <property type="match status" value="1"/>
</dbReference>
<name>X0SRM2_9ZZZZ</name>
<dbReference type="GO" id="GO:0004222">
    <property type="term" value="F:metalloendopeptidase activity"/>
    <property type="evidence" value="ECO:0007669"/>
    <property type="project" value="TreeGrafter"/>
</dbReference>
<dbReference type="InterPro" id="IPR018392">
    <property type="entry name" value="LysM"/>
</dbReference>
<feature type="non-terminal residue" evidence="3">
    <location>
        <position position="1"/>
    </location>
</feature>
<dbReference type="PANTHER" id="PTHR21666:SF270">
    <property type="entry name" value="MUREIN HYDROLASE ACTIVATOR ENVC"/>
    <property type="match status" value="1"/>
</dbReference>
<feature type="domain" description="LysM" evidence="2">
    <location>
        <begin position="65"/>
        <end position="109"/>
    </location>
</feature>
<keyword evidence="1" id="KW-1133">Transmembrane helix</keyword>
<organism evidence="3">
    <name type="scientific">marine sediment metagenome</name>
    <dbReference type="NCBI Taxonomy" id="412755"/>
    <lineage>
        <taxon>unclassified sequences</taxon>
        <taxon>metagenomes</taxon>
        <taxon>ecological metagenomes</taxon>
    </lineage>
</organism>
<dbReference type="CDD" id="cd12797">
    <property type="entry name" value="M23_peptidase"/>
    <property type="match status" value="1"/>
</dbReference>
<dbReference type="Pfam" id="PF01551">
    <property type="entry name" value="Peptidase_M23"/>
    <property type="match status" value="1"/>
</dbReference>
<dbReference type="Gene3D" id="2.70.70.10">
    <property type="entry name" value="Glucose Permease (Domain IIA)"/>
    <property type="match status" value="1"/>
</dbReference>
<protein>
    <recommendedName>
        <fullName evidence="2">LysM domain-containing protein</fullName>
    </recommendedName>
</protein>